<accession>A0A1R0KKB5</accession>
<keyword evidence="3" id="KW-1185">Reference proteome</keyword>
<dbReference type="Proteomes" id="UP000187486">
    <property type="component" value="Unassembled WGS sequence"/>
</dbReference>
<reference evidence="2 3" key="1">
    <citation type="submission" date="2016-01" db="EMBL/GenBank/DDBJ databases">
        <title>Amycolatopsis coloradensis genome sequencing and assembly.</title>
        <authorList>
            <person name="Mayilraj S."/>
        </authorList>
    </citation>
    <scope>NUCLEOTIDE SEQUENCE [LARGE SCALE GENOMIC DNA]</scope>
    <source>
        <strain evidence="2 3">DSM 44225</strain>
    </source>
</reference>
<dbReference type="Gene3D" id="1.10.287.1060">
    <property type="entry name" value="ESAT-6-like"/>
    <property type="match status" value="1"/>
</dbReference>
<organism evidence="2 3">
    <name type="scientific">Amycolatopsis coloradensis</name>
    <dbReference type="NCBI Taxonomy" id="76021"/>
    <lineage>
        <taxon>Bacteria</taxon>
        <taxon>Bacillati</taxon>
        <taxon>Actinomycetota</taxon>
        <taxon>Actinomycetes</taxon>
        <taxon>Pseudonocardiales</taxon>
        <taxon>Pseudonocardiaceae</taxon>
        <taxon>Amycolatopsis</taxon>
    </lineage>
</organism>
<evidence type="ECO:0000256" key="1">
    <source>
        <dbReference type="SAM" id="Phobius"/>
    </source>
</evidence>
<evidence type="ECO:0000313" key="3">
    <source>
        <dbReference type="Proteomes" id="UP000187486"/>
    </source>
</evidence>
<dbReference type="RefSeq" id="WP_076164962.1">
    <property type="nucleotide sequence ID" value="NZ_JBEZVB010000052.1"/>
</dbReference>
<evidence type="ECO:0000313" key="2">
    <source>
        <dbReference type="EMBL" id="OLZ46556.1"/>
    </source>
</evidence>
<proteinExistence type="predicted"/>
<keyword evidence="1" id="KW-1133">Transmembrane helix</keyword>
<dbReference type="InterPro" id="IPR036689">
    <property type="entry name" value="ESAT-6-like_sf"/>
</dbReference>
<name>A0A1R0KKB5_9PSEU</name>
<dbReference type="AlphaFoldDB" id="A0A1R0KKB5"/>
<gene>
    <name evidence="2" type="ORF">BS329_30500</name>
</gene>
<comment type="caution">
    <text evidence="2">The sequence shown here is derived from an EMBL/GenBank/DDBJ whole genome shotgun (WGS) entry which is preliminary data.</text>
</comment>
<protein>
    <submittedName>
        <fullName evidence="2">Uncharacterized protein</fullName>
    </submittedName>
</protein>
<dbReference type="STRING" id="76021.BS329_30500"/>
<dbReference type="OrthoDB" id="3296722at2"/>
<keyword evidence="1" id="KW-0472">Membrane</keyword>
<dbReference type="EMBL" id="MQUQ01000017">
    <property type="protein sequence ID" value="OLZ46556.1"/>
    <property type="molecule type" value="Genomic_DNA"/>
</dbReference>
<sequence length="334" mass="33454">MIVDGDAGQLHTAAAWLAALARAAATLVDDLAASARQSESGWRGAAGDAFRGKLARDRERADQLHCAAADYSRAIHTFADEITAVRNAMADAKALANSTGARVTDTAIQFPIPLANPALGGPSGAVTALVSAARVREQAAHHALTAALKKHQTFLDALFSATRPYNVGKSIFTLSTGTQTYLDEVTDRARSLRAAAFVADNSEGVLRSASYDSIFSTTPAAAADEAARAVRGPLTYGLGNYVEPAGAGLKSLAGSVSVSNGALAAVGVGLDVASGTPPVKAGVKGGASFAASSLATAGLVALGVGTGPVGIAVLIIAGAVAGAGTGYAIDQVWK</sequence>
<feature type="transmembrane region" description="Helical" evidence="1">
    <location>
        <begin position="309"/>
        <end position="329"/>
    </location>
</feature>
<keyword evidence="1" id="KW-0812">Transmembrane</keyword>
<dbReference type="SUPFAM" id="SSF140453">
    <property type="entry name" value="EsxAB dimer-like"/>
    <property type="match status" value="1"/>
</dbReference>